<evidence type="ECO:0000256" key="1">
    <source>
        <dbReference type="ARBA" id="ARBA00010543"/>
    </source>
</evidence>
<dbReference type="PANTHER" id="PTHR12046">
    <property type="entry name" value="HISTONE ACETYLTRANSFERASE TYPE B CATALYTIC SUBUNIT"/>
    <property type="match status" value="1"/>
</dbReference>
<evidence type="ECO:0000259" key="6">
    <source>
        <dbReference type="Pfam" id="PF00583"/>
    </source>
</evidence>
<dbReference type="GO" id="GO:0005634">
    <property type="term" value="C:nucleus"/>
    <property type="evidence" value="ECO:0007669"/>
    <property type="project" value="InterPro"/>
</dbReference>
<feature type="domain" description="Histone acetyl transferase HAT1 N-terminal" evidence="7">
    <location>
        <begin position="41"/>
        <end position="200"/>
    </location>
</feature>
<evidence type="ECO:0000256" key="2">
    <source>
        <dbReference type="ARBA" id="ARBA00013184"/>
    </source>
</evidence>
<organism evidence="8 9">
    <name type="scientific">Cyanidium caldarium</name>
    <name type="common">Red alga</name>
    <dbReference type="NCBI Taxonomy" id="2771"/>
    <lineage>
        <taxon>Eukaryota</taxon>
        <taxon>Rhodophyta</taxon>
        <taxon>Bangiophyceae</taxon>
        <taxon>Cyanidiales</taxon>
        <taxon>Cyanidiaceae</taxon>
        <taxon>Cyanidium</taxon>
    </lineage>
</organism>
<proteinExistence type="inferred from homology"/>
<evidence type="ECO:0000313" key="8">
    <source>
        <dbReference type="EMBL" id="KAK4538396.1"/>
    </source>
</evidence>
<dbReference type="Gene3D" id="3.90.360.10">
    <property type="entry name" value="Histone acetyl transferase 1 (HAT1), N-terminal domain"/>
    <property type="match status" value="1"/>
</dbReference>
<dbReference type="InterPro" id="IPR017380">
    <property type="entry name" value="Hist_AcTrfase_B-typ_cat-su"/>
</dbReference>
<dbReference type="InterPro" id="IPR000182">
    <property type="entry name" value="GNAT_dom"/>
</dbReference>
<dbReference type="InterPro" id="IPR016181">
    <property type="entry name" value="Acyl_CoA_acyltransferase"/>
</dbReference>
<evidence type="ECO:0000256" key="3">
    <source>
        <dbReference type="ARBA" id="ARBA00022679"/>
    </source>
</evidence>
<dbReference type="InterPro" id="IPR019467">
    <property type="entry name" value="Hat1_N"/>
</dbReference>
<gene>
    <name evidence="8" type="ORF">CDCA_CDCA17G4421</name>
</gene>
<comment type="catalytic activity">
    <reaction evidence="5">
        <text>L-lysyl-[protein] + acetyl-CoA = N(6)-acetyl-L-lysyl-[protein] + CoA + H(+)</text>
        <dbReference type="Rhea" id="RHEA:45948"/>
        <dbReference type="Rhea" id="RHEA-COMP:9752"/>
        <dbReference type="Rhea" id="RHEA-COMP:10731"/>
        <dbReference type="ChEBI" id="CHEBI:15378"/>
        <dbReference type="ChEBI" id="CHEBI:29969"/>
        <dbReference type="ChEBI" id="CHEBI:57287"/>
        <dbReference type="ChEBI" id="CHEBI:57288"/>
        <dbReference type="ChEBI" id="CHEBI:61930"/>
        <dbReference type="EC" id="2.3.1.48"/>
    </reaction>
</comment>
<keyword evidence="4" id="KW-0012">Acyltransferase</keyword>
<dbReference type="Proteomes" id="UP001301350">
    <property type="component" value="Unassembled WGS sequence"/>
</dbReference>
<sequence>MARKRLCLRQPVQESGGMEHTDRETSPLKWATQAAAAPPETVNAREALRLHWVHSAEDLDEDNQGYAPMFVHQLFADEQIRGYRSPRLRCYFASRTLKSFIRFDHDGEIEGADGDRTDVARVIDQHVPLSCGRFAHWDAFCQHALEEQHSTTVPFRAVVDSYKIDGQTYTVYRSVLADPAEAAGRAFHARAQFLMLVSIDAASYIDDRDGRWSMYAVFADASGRFIGYATVCRFAGLFAKGQDQPPVDEMSRRARVAQMVVLPPYQGCGHGRHLLQSMYVDLTRPSSAATEAGAQSMPPLRVVEITVEDPSPAFSRLRDAVDVEWVWRRRDRIGQWARSIGHDTDAPTEAQLREYGATTCLTAVQLRRVYELLRFRALQRRFGSEEEASSDEALAAYRQYRLSVKRRLYREHAEVLEPASDAERKAQLDELYHERVHASYCRTLAALRANGCCFFPPESNE</sequence>
<name>A0AAV9J1V3_CYACA</name>
<dbReference type="SUPFAM" id="SSF55729">
    <property type="entry name" value="Acyl-CoA N-acyltransferases (Nat)"/>
    <property type="match status" value="1"/>
</dbReference>
<evidence type="ECO:0000256" key="5">
    <source>
        <dbReference type="ARBA" id="ARBA00048017"/>
    </source>
</evidence>
<protein>
    <recommendedName>
        <fullName evidence="2">histone acetyltransferase</fullName>
        <ecNumber evidence="2">2.3.1.48</ecNumber>
    </recommendedName>
</protein>
<dbReference type="Pfam" id="PF00583">
    <property type="entry name" value="Acetyltransf_1"/>
    <property type="match status" value="1"/>
</dbReference>
<dbReference type="GO" id="GO:0000781">
    <property type="term" value="C:chromosome, telomeric region"/>
    <property type="evidence" value="ECO:0007669"/>
    <property type="project" value="GOC"/>
</dbReference>
<dbReference type="EMBL" id="JANCYW010000017">
    <property type="protein sequence ID" value="KAK4538396.1"/>
    <property type="molecule type" value="Genomic_DNA"/>
</dbReference>
<reference evidence="8 9" key="1">
    <citation type="submission" date="2022-07" db="EMBL/GenBank/DDBJ databases">
        <title>Genome-wide signatures of adaptation to extreme environments.</title>
        <authorList>
            <person name="Cho C.H."/>
            <person name="Yoon H.S."/>
        </authorList>
    </citation>
    <scope>NUCLEOTIDE SEQUENCE [LARGE SCALE GENOMIC DNA]</scope>
    <source>
        <strain evidence="8 9">DBV 063 E5</strain>
    </source>
</reference>
<comment type="caution">
    <text evidence="8">The sequence shown here is derived from an EMBL/GenBank/DDBJ whole genome shotgun (WGS) entry which is preliminary data.</text>
</comment>
<dbReference type="Pfam" id="PF10394">
    <property type="entry name" value="Hat1_N"/>
    <property type="match status" value="1"/>
</dbReference>
<dbReference type="AlphaFoldDB" id="A0AAV9J1V3"/>
<keyword evidence="9" id="KW-1185">Reference proteome</keyword>
<accession>A0AAV9J1V3</accession>
<dbReference type="GO" id="GO:0004402">
    <property type="term" value="F:histone acetyltransferase activity"/>
    <property type="evidence" value="ECO:0007669"/>
    <property type="project" value="InterPro"/>
</dbReference>
<evidence type="ECO:0000256" key="4">
    <source>
        <dbReference type="ARBA" id="ARBA00023315"/>
    </source>
</evidence>
<keyword evidence="3" id="KW-0808">Transferase</keyword>
<dbReference type="EC" id="2.3.1.48" evidence="2"/>
<feature type="domain" description="N-acetyltransferase" evidence="6">
    <location>
        <begin position="207"/>
        <end position="277"/>
    </location>
</feature>
<dbReference type="Gene3D" id="3.40.630.30">
    <property type="match status" value="1"/>
</dbReference>
<comment type="similarity">
    <text evidence="1">Belongs to the HAT1 family.</text>
</comment>
<dbReference type="CDD" id="cd04301">
    <property type="entry name" value="NAT_SF"/>
    <property type="match status" value="1"/>
</dbReference>
<dbReference type="GO" id="GO:0031509">
    <property type="term" value="P:subtelomeric heterochromatin formation"/>
    <property type="evidence" value="ECO:0007669"/>
    <property type="project" value="InterPro"/>
</dbReference>
<evidence type="ECO:0000259" key="7">
    <source>
        <dbReference type="Pfam" id="PF10394"/>
    </source>
</evidence>
<evidence type="ECO:0000313" key="9">
    <source>
        <dbReference type="Proteomes" id="UP001301350"/>
    </source>
</evidence>
<dbReference type="InterPro" id="IPR037113">
    <property type="entry name" value="Hat1_N_sf"/>
</dbReference>